<feature type="region of interest" description="Disordered" evidence="1">
    <location>
        <begin position="1"/>
        <end position="54"/>
    </location>
</feature>
<dbReference type="Proteomes" id="UP000807850">
    <property type="component" value="Unassembled WGS sequence"/>
</dbReference>
<evidence type="ECO:0000256" key="1">
    <source>
        <dbReference type="SAM" id="MobiDB-lite"/>
    </source>
</evidence>
<accession>A0A9D6L4J0</accession>
<organism evidence="2 3">
    <name type="scientific">Eiseniibacteriota bacterium</name>
    <dbReference type="NCBI Taxonomy" id="2212470"/>
    <lineage>
        <taxon>Bacteria</taxon>
        <taxon>Candidatus Eiseniibacteriota</taxon>
    </lineage>
</organism>
<reference evidence="2" key="1">
    <citation type="submission" date="2020-07" db="EMBL/GenBank/DDBJ databases">
        <title>Huge and variable diversity of episymbiotic CPR bacteria and DPANN archaea in groundwater ecosystems.</title>
        <authorList>
            <person name="He C.Y."/>
            <person name="Keren R."/>
            <person name="Whittaker M."/>
            <person name="Farag I.F."/>
            <person name="Doudna J."/>
            <person name="Cate J.H.D."/>
            <person name="Banfield J.F."/>
        </authorList>
    </citation>
    <scope>NUCLEOTIDE SEQUENCE</scope>
    <source>
        <strain evidence="2">NC_groundwater_928_Pr1_S-0.2um_72_17</strain>
    </source>
</reference>
<sequence>EPTLRRQPWIPDQRPPEGPWETITRRIEVPATDEVESNPRARSARLRAFRRKSA</sequence>
<dbReference type="EMBL" id="JACQAY010000016">
    <property type="protein sequence ID" value="MBI3538708.1"/>
    <property type="molecule type" value="Genomic_DNA"/>
</dbReference>
<evidence type="ECO:0000313" key="3">
    <source>
        <dbReference type="Proteomes" id="UP000807850"/>
    </source>
</evidence>
<proteinExistence type="predicted"/>
<dbReference type="InterPro" id="IPR029063">
    <property type="entry name" value="SAM-dependent_MTases_sf"/>
</dbReference>
<dbReference type="AlphaFoldDB" id="A0A9D6L4J0"/>
<dbReference type="GO" id="GO:0008168">
    <property type="term" value="F:methyltransferase activity"/>
    <property type="evidence" value="ECO:0007669"/>
    <property type="project" value="UniProtKB-KW"/>
</dbReference>
<dbReference type="GO" id="GO:0032259">
    <property type="term" value="P:methylation"/>
    <property type="evidence" value="ECO:0007669"/>
    <property type="project" value="UniProtKB-KW"/>
</dbReference>
<keyword evidence="2" id="KW-0808">Transferase</keyword>
<comment type="caution">
    <text evidence="2">The sequence shown here is derived from an EMBL/GenBank/DDBJ whole genome shotgun (WGS) entry which is preliminary data.</text>
</comment>
<name>A0A9D6L4J0_UNCEI</name>
<gene>
    <name evidence="2" type="primary">mraW</name>
    <name evidence="2" type="ORF">HY076_00335</name>
</gene>
<feature type="compositionally biased region" description="Basic residues" evidence="1">
    <location>
        <begin position="42"/>
        <end position="54"/>
    </location>
</feature>
<dbReference type="Gene3D" id="3.40.50.150">
    <property type="entry name" value="Vaccinia Virus protein VP39"/>
    <property type="match status" value="1"/>
</dbReference>
<evidence type="ECO:0000313" key="2">
    <source>
        <dbReference type="EMBL" id="MBI3538708.1"/>
    </source>
</evidence>
<keyword evidence="2" id="KW-0489">Methyltransferase</keyword>
<feature type="non-terminal residue" evidence="2">
    <location>
        <position position="1"/>
    </location>
</feature>
<protein>
    <submittedName>
        <fullName evidence="2">16S rRNA (Cytosine(1402)-N(4))-methyltransferase</fullName>
        <ecNumber evidence="2">2.1.1.199</ecNumber>
    </submittedName>
</protein>
<dbReference type="EC" id="2.1.1.199" evidence="2"/>